<dbReference type="Pfam" id="PF08241">
    <property type="entry name" value="Methyltransf_11"/>
    <property type="match status" value="1"/>
</dbReference>
<gene>
    <name evidence="2" type="ORF">HMPREF6123_1784</name>
</gene>
<feature type="domain" description="Methyltransferase type 11" evidence="1">
    <location>
        <begin position="58"/>
        <end position="146"/>
    </location>
</feature>
<dbReference type="eggNOG" id="COG2226">
    <property type="taxonomic scope" value="Bacteria"/>
</dbReference>
<dbReference type="CDD" id="cd02440">
    <property type="entry name" value="AdoMet_MTases"/>
    <property type="match status" value="1"/>
</dbReference>
<dbReference type="InterPro" id="IPR013216">
    <property type="entry name" value="Methyltransf_11"/>
</dbReference>
<dbReference type="InParanoid" id="C2KZ65"/>
<dbReference type="GO" id="GO:0032259">
    <property type="term" value="P:methylation"/>
    <property type="evidence" value="ECO:0007669"/>
    <property type="project" value="UniProtKB-KW"/>
</dbReference>
<accession>C2KZ65</accession>
<protein>
    <submittedName>
        <fullName evidence="2">Methyltransferase domain protein</fullName>
    </submittedName>
</protein>
<evidence type="ECO:0000259" key="1">
    <source>
        <dbReference type="Pfam" id="PF08241"/>
    </source>
</evidence>
<dbReference type="PANTHER" id="PTHR43861">
    <property type="entry name" value="TRANS-ACONITATE 2-METHYLTRANSFERASE-RELATED"/>
    <property type="match status" value="1"/>
</dbReference>
<comment type="caution">
    <text evidence="2">The sequence shown here is derived from an EMBL/GenBank/DDBJ whole genome shotgun (WGS) entry which is preliminary data.</text>
</comment>
<sequence>MNRKNKKESIVMEKTRKQKFDGFANLYDEWFMKNENLFTSELRLFEKALGDIQGKKILSVGCGSGLFESYIDSSHIEGIEPSEDMGKIAEKRGVKILQYGLIENVELKEESYDIIYFNGSSSYIEDLSPAYGKCLKALKKEGKLILLDVPKESAFGFMYLLAKSVNSYEHEYLKDTMPDLPYPLGLVSAGVWHTTEEKIKVLKNLGIQNFSFYQTLLKNPMYTNEEPEEVVEGYQSGGYVAIIAEK</sequence>
<dbReference type="HOGENOM" id="CLU_037990_14_1_9"/>
<keyword evidence="2" id="KW-0808">Transferase</keyword>
<dbReference type="EMBL" id="ACKX01000181">
    <property type="protein sequence ID" value="EEJ50917.1"/>
    <property type="molecule type" value="Genomic_DNA"/>
</dbReference>
<evidence type="ECO:0000313" key="3">
    <source>
        <dbReference type="Proteomes" id="UP000004121"/>
    </source>
</evidence>
<keyword evidence="3" id="KW-1185">Reference proteome</keyword>
<keyword evidence="2" id="KW-0489">Methyltransferase</keyword>
<dbReference type="SUPFAM" id="SSF53335">
    <property type="entry name" value="S-adenosyl-L-methionine-dependent methyltransferases"/>
    <property type="match status" value="1"/>
</dbReference>
<dbReference type="Gene3D" id="3.40.50.150">
    <property type="entry name" value="Vaccinia Virus protein VP39"/>
    <property type="match status" value="1"/>
</dbReference>
<name>C2KZ65_9FIRM</name>
<dbReference type="InterPro" id="IPR029063">
    <property type="entry name" value="SAM-dependent_MTases_sf"/>
</dbReference>
<proteinExistence type="predicted"/>
<dbReference type="STRING" id="585501.HMPREF6123_1784"/>
<organism evidence="2 3">
    <name type="scientific">Oribacterium sinus F0268</name>
    <dbReference type="NCBI Taxonomy" id="585501"/>
    <lineage>
        <taxon>Bacteria</taxon>
        <taxon>Bacillati</taxon>
        <taxon>Bacillota</taxon>
        <taxon>Clostridia</taxon>
        <taxon>Lachnospirales</taxon>
        <taxon>Lachnospiraceae</taxon>
        <taxon>Oribacterium</taxon>
    </lineage>
</organism>
<reference evidence="2 3" key="1">
    <citation type="submission" date="2009-04" db="EMBL/GenBank/DDBJ databases">
        <authorList>
            <person name="Qin X."/>
            <person name="Bachman B."/>
            <person name="Battles P."/>
            <person name="Bell A."/>
            <person name="Bess C."/>
            <person name="Bickham C."/>
            <person name="Chaboub L."/>
            <person name="Chen D."/>
            <person name="Coyle M."/>
            <person name="Deiros D.R."/>
            <person name="Dinh H."/>
            <person name="Forbes L."/>
            <person name="Fowler G."/>
            <person name="Francisco L."/>
            <person name="Fu Q."/>
            <person name="Gubbala S."/>
            <person name="Hale W."/>
            <person name="Han Y."/>
            <person name="Hemphill L."/>
            <person name="Highlander S.K."/>
            <person name="Hirani K."/>
            <person name="Hogues M."/>
            <person name="Jackson L."/>
            <person name="Jakkamsetti A."/>
            <person name="Javaid M."/>
            <person name="Jiang H."/>
            <person name="Korchina V."/>
            <person name="Kovar C."/>
            <person name="Lara F."/>
            <person name="Lee S."/>
            <person name="Mata R."/>
            <person name="Mathew T."/>
            <person name="Moen C."/>
            <person name="Morales K."/>
            <person name="Munidasa M."/>
            <person name="Nazareth L."/>
            <person name="Ngo R."/>
            <person name="Nguyen L."/>
            <person name="Okwuonu G."/>
            <person name="Ongeri F."/>
            <person name="Patil S."/>
            <person name="Petrosino J."/>
            <person name="Pham C."/>
            <person name="Pham P."/>
            <person name="Pu L.-L."/>
            <person name="Puazo M."/>
            <person name="Raj R."/>
            <person name="Reid J."/>
            <person name="Rouhana J."/>
            <person name="Saada N."/>
            <person name="Shang Y."/>
            <person name="Simmons D."/>
            <person name="Thornton R."/>
            <person name="Warren J."/>
            <person name="Weissenberger G."/>
            <person name="Zhang J."/>
            <person name="Zhang L."/>
            <person name="Zhou C."/>
            <person name="Zhu D."/>
            <person name="Muzny D."/>
            <person name="Worley K."/>
            <person name="Gibbs R."/>
        </authorList>
    </citation>
    <scope>NUCLEOTIDE SEQUENCE [LARGE SCALE GENOMIC DNA]</scope>
    <source>
        <strain evidence="2 3">F0268</strain>
    </source>
</reference>
<dbReference type="GO" id="GO:0008757">
    <property type="term" value="F:S-adenosylmethionine-dependent methyltransferase activity"/>
    <property type="evidence" value="ECO:0007669"/>
    <property type="project" value="InterPro"/>
</dbReference>
<dbReference type="Proteomes" id="UP000004121">
    <property type="component" value="Unassembled WGS sequence"/>
</dbReference>
<dbReference type="AlphaFoldDB" id="C2KZ65"/>
<dbReference type="PANTHER" id="PTHR43861:SF1">
    <property type="entry name" value="TRANS-ACONITATE 2-METHYLTRANSFERASE"/>
    <property type="match status" value="1"/>
</dbReference>
<evidence type="ECO:0000313" key="2">
    <source>
        <dbReference type="EMBL" id="EEJ50917.1"/>
    </source>
</evidence>